<gene>
    <name evidence="2" type="ORF">SAMN05421504_103703</name>
</gene>
<feature type="transmembrane region" description="Helical" evidence="1">
    <location>
        <begin position="86"/>
        <end position="104"/>
    </location>
</feature>
<dbReference type="Proteomes" id="UP000199515">
    <property type="component" value="Unassembled WGS sequence"/>
</dbReference>
<organism evidence="2 3">
    <name type="scientific">Amycolatopsis xylanica</name>
    <dbReference type="NCBI Taxonomy" id="589385"/>
    <lineage>
        <taxon>Bacteria</taxon>
        <taxon>Bacillati</taxon>
        <taxon>Actinomycetota</taxon>
        <taxon>Actinomycetes</taxon>
        <taxon>Pseudonocardiales</taxon>
        <taxon>Pseudonocardiaceae</taxon>
        <taxon>Amycolatopsis</taxon>
    </lineage>
</organism>
<keyword evidence="1" id="KW-0472">Membrane</keyword>
<evidence type="ECO:0000313" key="3">
    <source>
        <dbReference type="Proteomes" id="UP000199515"/>
    </source>
</evidence>
<keyword evidence="1" id="KW-0812">Transmembrane</keyword>
<name>A0A1H3E8H1_9PSEU</name>
<keyword evidence="1" id="KW-1133">Transmembrane helix</keyword>
<dbReference type="InterPro" id="IPR029058">
    <property type="entry name" value="AB_hydrolase_fold"/>
</dbReference>
<feature type="transmembrane region" description="Helical" evidence="1">
    <location>
        <begin position="397"/>
        <end position="423"/>
    </location>
</feature>
<protein>
    <recommendedName>
        <fullName evidence="4">Integral membrane protein</fullName>
    </recommendedName>
</protein>
<evidence type="ECO:0000313" key="2">
    <source>
        <dbReference type="EMBL" id="SDX75043.1"/>
    </source>
</evidence>
<proteinExistence type="predicted"/>
<feature type="transmembrane region" description="Helical" evidence="1">
    <location>
        <begin position="498"/>
        <end position="518"/>
    </location>
</feature>
<feature type="transmembrane region" description="Helical" evidence="1">
    <location>
        <begin position="315"/>
        <end position="335"/>
    </location>
</feature>
<feature type="transmembrane region" description="Helical" evidence="1">
    <location>
        <begin position="465"/>
        <end position="486"/>
    </location>
</feature>
<feature type="transmembrane region" description="Helical" evidence="1">
    <location>
        <begin position="169"/>
        <end position="187"/>
    </location>
</feature>
<evidence type="ECO:0008006" key="4">
    <source>
        <dbReference type="Google" id="ProtNLM"/>
    </source>
</evidence>
<dbReference type="AlphaFoldDB" id="A0A1H3E8H1"/>
<feature type="transmembrane region" description="Helical" evidence="1">
    <location>
        <begin position="284"/>
        <end position="303"/>
    </location>
</feature>
<dbReference type="EMBL" id="FNON01000003">
    <property type="protein sequence ID" value="SDX75043.1"/>
    <property type="molecule type" value="Genomic_DNA"/>
</dbReference>
<evidence type="ECO:0000256" key="1">
    <source>
        <dbReference type="SAM" id="Phobius"/>
    </source>
</evidence>
<dbReference type="SUPFAM" id="SSF53474">
    <property type="entry name" value="alpha/beta-Hydrolases"/>
    <property type="match status" value="1"/>
</dbReference>
<feature type="transmembrane region" description="Helical" evidence="1">
    <location>
        <begin position="252"/>
        <end position="272"/>
    </location>
</feature>
<reference evidence="2 3" key="1">
    <citation type="submission" date="2016-10" db="EMBL/GenBank/DDBJ databases">
        <authorList>
            <person name="de Groot N.N."/>
        </authorList>
    </citation>
    <scope>NUCLEOTIDE SEQUENCE [LARGE SCALE GENOMIC DNA]</scope>
    <source>
        <strain evidence="2 3">CPCC 202699</strain>
    </source>
</reference>
<accession>A0A1H3E8H1</accession>
<feature type="transmembrane region" description="Helical" evidence="1">
    <location>
        <begin position="356"/>
        <end position="377"/>
    </location>
</feature>
<feature type="transmembrane region" description="Helical" evidence="1">
    <location>
        <begin position="222"/>
        <end position="240"/>
    </location>
</feature>
<sequence>MSFPGPDTRVVELRVPGLIGTSGEALLDAVSTVDVAGDGFGRVIRPSDRLRRPAPGPMLRALGRAVPRTLEGYLWSRMTSGGASKATWALLFPFSLANVAYWMLPPVPQDKRGARMLGALCRGLLRVAAVLLTMLLVSQVAVISLDLLATQCLGTGCVKWAPSWLRTSTQLRAVVGIAPLLVMIYILHRISSTNWRVHAEDTGGDGAFPGTVLRADPDTPGLLCLHTVVALACVALLPLGGPFHLPDDVAGIVLWLLSIALIFASLIASAMGRGAGRPGRWARRTLYAFGTVLVLVAGLRSPALRGTGLAGADGMVEGIGAALVVISVLFAVLLWPAARYAKPAWRELPMRLRPWAGGWAAAPVLILAGLLGGGFGAGMTLSVRKILGAELRLPDTYLLITVLWGAGLTVGVLLAAIGLAIAVPLRRRRRGIPEIVKLMEIGAKQEKEAAAAWARSAWERRHLHHLALSVSLLMAAGAVALLIVRFGLHAVPSWFEPVAGIGVFALGALAAGLLRVVYTAAKSPLRSRHLGALADLVCFWPRAAHPTVPPCYALKVIPELAGRAKEHLAEPNTRVVLSGYNLGSLLTIMTAARLAAELTPEEFERVGVLTVGSPLQWGYQRAFPGVLPHASLCKLYTKLDGRWRALCRGTDIFGGGVTTWRHQVVDGALLGDGYLTTGGVGPLSSVAEPESGVLIIGGDHWLPDPMRNPTGRHRWSPGVLKHADYLADAEWDNAVARAAGLR</sequence>
<dbReference type="OrthoDB" id="4320047at2"/>
<feature type="transmembrane region" description="Helical" evidence="1">
    <location>
        <begin position="124"/>
        <end position="149"/>
    </location>
</feature>
<keyword evidence="3" id="KW-1185">Reference proteome</keyword>
<dbReference type="STRING" id="589385.SAMN05421504_103703"/>